<name>A0A1T5L017_9MICO</name>
<reference evidence="4 5" key="1">
    <citation type="submission" date="2017-02" db="EMBL/GenBank/DDBJ databases">
        <authorList>
            <person name="Peterson S.W."/>
        </authorList>
    </citation>
    <scope>NUCLEOTIDE SEQUENCE [LARGE SCALE GENOMIC DNA]</scope>
    <source>
        <strain evidence="4 5">VKM Ac-2059</strain>
    </source>
</reference>
<feature type="transmembrane region" description="Helical" evidence="2">
    <location>
        <begin position="945"/>
        <end position="963"/>
    </location>
</feature>
<feature type="region of interest" description="Disordered" evidence="1">
    <location>
        <begin position="799"/>
        <end position="822"/>
    </location>
</feature>
<feature type="transmembrane region" description="Helical" evidence="2">
    <location>
        <begin position="902"/>
        <end position="924"/>
    </location>
</feature>
<dbReference type="STRING" id="123320.SAMN06309945_2770"/>
<gene>
    <name evidence="4" type="ORF">SAMN06309945_2770</name>
</gene>
<feature type="transmembrane region" description="Helical" evidence="2">
    <location>
        <begin position="330"/>
        <end position="354"/>
    </location>
</feature>
<proteinExistence type="predicted"/>
<keyword evidence="2" id="KW-1133">Transmembrane helix</keyword>
<evidence type="ECO:0000259" key="3">
    <source>
        <dbReference type="Pfam" id="PF09972"/>
    </source>
</evidence>
<dbReference type="InterPro" id="IPR018702">
    <property type="entry name" value="DUF2207"/>
</dbReference>
<feature type="transmembrane region" description="Helical" evidence="2">
    <location>
        <begin position="456"/>
        <end position="476"/>
    </location>
</feature>
<evidence type="ECO:0000256" key="1">
    <source>
        <dbReference type="SAM" id="MobiDB-lite"/>
    </source>
</evidence>
<dbReference type="OrthoDB" id="5027419at2"/>
<feature type="domain" description="DUF2207" evidence="3">
    <location>
        <begin position="115"/>
        <end position="259"/>
    </location>
</feature>
<dbReference type="Pfam" id="PF09972">
    <property type="entry name" value="DUF2207"/>
    <property type="match status" value="1"/>
</dbReference>
<feature type="transmembrane region" description="Helical" evidence="2">
    <location>
        <begin position="488"/>
        <end position="510"/>
    </location>
</feature>
<feature type="transmembrane region" description="Helical" evidence="2">
    <location>
        <begin position="975"/>
        <end position="993"/>
    </location>
</feature>
<dbReference type="RefSeq" id="WP_159449549.1">
    <property type="nucleotide sequence ID" value="NZ_FUZP01000003.1"/>
</dbReference>
<dbReference type="EMBL" id="FUZP01000003">
    <property type="protein sequence ID" value="SKC69240.1"/>
    <property type="molecule type" value="Genomic_DNA"/>
</dbReference>
<dbReference type="Proteomes" id="UP000190857">
    <property type="component" value="Unassembled WGS sequence"/>
</dbReference>
<keyword evidence="2" id="KW-0472">Membrane</keyword>
<dbReference type="AlphaFoldDB" id="A0A1T5L017"/>
<organism evidence="4 5">
    <name type="scientific">Okibacterium fritillariae</name>
    <dbReference type="NCBI Taxonomy" id="123320"/>
    <lineage>
        <taxon>Bacteria</taxon>
        <taxon>Bacillati</taxon>
        <taxon>Actinomycetota</taxon>
        <taxon>Actinomycetes</taxon>
        <taxon>Micrococcales</taxon>
        <taxon>Microbacteriaceae</taxon>
        <taxon>Okibacterium</taxon>
    </lineage>
</organism>
<sequence>MTTEDPAQPPADAAGADASDERIPDPAPKHSPLWVVLSRWLLALEAWLRSKGGPGLRYSLRGFWALVAFAGIVLLVGPVINKPLTLDDITESASNVTDTWIARQFTADYRVSRTDDGRMDVQVEERITAQFPDAASDAGDGAGGERGIQRTLASQYQGHALTPDAIEATLDGTTLDVGRSETPTQVRLTLEGDDTLQGTHEFVLRYNLHDLAFSSIDPDTGRPVDQLKWDVFGPSWPQGLSGLDVSVTIPRDVDEQLIRQPRSSLTWLMVAGGVWLDPEPQAATGSADDVTYRFISDENVPPHAHAGFVMSFEPGAFTMPPQTPLYWVQVYGPIAPLAFLALTFLLAFAARAVAWGDARGRPWFVAQHEPPPGISPHLAAQVLRRPRAAQLAAALSAAQRRGLDSDERTSRFAEAARVARGTGTIGDLPLALLRSAVASERRTQLTMGLRRIPRGFVRDLFIAAPLALTVVQWGLLRQLSYQATLSVVWWPVAFVVASSVLALLVLTIALSARPLTRRGALVKQHLRGVGVYSERMQLTARGPVGDRLLPYAVLFGPPRPVGKRVAALIAGSIGETARARESRGDFSSASSLSAGARTAIRGLSLLLVASSIVAVAVLPNPYPGPVAYRSYSGDVTGTLFMKVQSFDAVAELTRADDGGARLAVAETVTVSFGDEGARVPQFAQQWRSSIDGYDLGLEVSSVTVDGEPAKFSVTPDADTLLLATELSQVLTGTHDIRIEYALTSPVVPAEDSSGIAVDRMAWGALLTGWANDANWGDDPAPSPLRLELRVPDELAAEQTAGGWNTAGSESSGTSGLPGAPGEAVIPFGEFEATPGTKVPSVEESSDAEGIQTHVLELKRNGESGYPSELTDDDAGATLDFPAGTFDRPNTEQVRTPEQQTSAAVTLAVFVLGGLGSVLGLAVAFAGARRSPGMFRRGIPRDLARWLMPSVVLSGAILFVWLSAQMPGDEPTFLPLALITLASVVLGVTGLVLTRASRNR</sequence>
<keyword evidence="5" id="KW-1185">Reference proteome</keyword>
<feature type="region of interest" description="Disordered" evidence="1">
    <location>
        <begin position="1"/>
        <end position="26"/>
    </location>
</feature>
<feature type="compositionally biased region" description="Polar residues" evidence="1">
    <location>
        <begin position="801"/>
        <end position="814"/>
    </location>
</feature>
<feature type="transmembrane region" description="Helical" evidence="2">
    <location>
        <begin position="603"/>
        <end position="622"/>
    </location>
</feature>
<keyword evidence="2" id="KW-0812">Transmembrane</keyword>
<evidence type="ECO:0000313" key="5">
    <source>
        <dbReference type="Proteomes" id="UP000190857"/>
    </source>
</evidence>
<accession>A0A1T5L017</accession>
<protein>
    <submittedName>
        <fullName evidence="4">Predicted membrane protein</fullName>
    </submittedName>
</protein>
<evidence type="ECO:0000313" key="4">
    <source>
        <dbReference type="EMBL" id="SKC69240.1"/>
    </source>
</evidence>
<evidence type="ECO:0000256" key="2">
    <source>
        <dbReference type="SAM" id="Phobius"/>
    </source>
</evidence>
<feature type="transmembrane region" description="Helical" evidence="2">
    <location>
        <begin position="60"/>
        <end position="80"/>
    </location>
</feature>